<dbReference type="EMBL" id="HBIP01018285">
    <property type="protein sequence ID" value="CAE0495712.1"/>
    <property type="molecule type" value="Transcribed_RNA"/>
</dbReference>
<dbReference type="AlphaFoldDB" id="A0A6S8K0C2"/>
<evidence type="ECO:0000313" key="3">
    <source>
        <dbReference type="EMBL" id="CAE0495712.1"/>
    </source>
</evidence>
<proteinExistence type="predicted"/>
<evidence type="ECO:0000256" key="1">
    <source>
        <dbReference type="SAM" id="MobiDB-lite"/>
    </source>
</evidence>
<accession>A0A6S8K0C2</accession>
<feature type="compositionally biased region" description="Low complexity" evidence="1">
    <location>
        <begin position="408"/>
        <end position="436"/>
    </location>
</feature>
<sequence length="600" mass="62983">MAEDEERRLSSFMSKRAAPMSRRGSSVEAALSAISSTGSTEPVVDVLISYKRKDALSFAFMLHTALVLRGVGCLLDYEYKPDLSDVEQVVARCRNLLLILTDEVLNSERCLQELEAAARHSVHVVIVVKEGARWGDASGNMLSYPPQQTIRALKPAVQTVFSLKAVHHREEHYGYFVTQLVKRLKRALPAAPQTTRKVRQSQAGAALPSPPGGDPPRKPRLSVLGMPISSFADPQQQQRVSESGVKPATPPAQTLPIGESTTLSTAHSASLDGISSEVAALRQMLALGAGQQQAIQALQAEIAMVRREVVAEVVASTRNMAASLTGEMAAMLQEVKGSIGNEAAGHANTLAALKAEITASVNAATSGVRAELGQEMSLNMRHLAADVAELRQSMAVLLSQQQHHHHSGSNSLAITSMPNLNSNLSPDPSSASFPPSHVHTLKHTKSAESSPIQPHPPPYPPMPLDPSVSPFGAPISGHDAPANGLANAAILPGLAGAVPTNSGTGSLLPPLAVNAGAANGVTSPPQHQARHTLPKTVAGTRDLPHSLLGNGGGVSPVGSMTPNVGGFAGPRLLAAQQQQYQQQRAMQVAAARSKGAGLQH</sequence>
<gene>
    <name evidence="3" type="ORF">DTER00134_LOCUS10785</name>
    <name evidence="4" type="ORF">DTER00134_LOCUS10786</name>
</gene>
<dbReference type="InterPro" id="IPR035897">
    <property type="entry name" value="Toll_tir_struct_dom_sf"/>
</dbReference>
<feature type="domain" description="TIR" evidence="2">
    <location>
        <begin position="42"/>
        <end position="188"/>
    </location>
</feature>
<protein>
    <recommendedName>
        <fullName evidence="2">TIR domain-containing protein</fullName>
    </recommendedName>
</protein>
<feature type="region of interest" description="Disordered" evidence="1">
    <location>
        <begin position="191"/>
        <end position="258"/>
    </location>
</feature>
<dbReference type="PROSITE" id="PS50104">
    <property type="entry name" value="TIR"/>
    <property type="match status" value="1"/>
</dbReference>
<organism evidence="3">
    <name type="scientific">Dunaliella tertiolecta</name>
    <name type="common">Green alga</name>
    <dbReference type="NCBI Taxonomy" id="3047"/>
    <lineage>
        <taxon>Eukaryota</taxon>
        <taxon>Viridiplantae</taxon>
        <taxon>Chlorophyta</taxon>
        <taxon>core chlorophytes</taxon>
        <taxon>Chlorophyceae</taxon>
        <taxon>CS clade</taxon>
        <taxon>Chlamydomonadales</taxon>
        <taxon>Dunaliellaceae</taxon>
        <taxon>Dunaliella</taxon>
    </lineage>
</organism>
<evidence type="ECO:0000313" key="4">
    <source>
        <dbReference type="EMBL" id="CAE0495713.1"/>
    </source>
</evidence>
<dbReference type="EMBL" id="HBIP01018286">
    <property type="protein sequence ID" value="CAE0495713.1"/>
    <property type="molecule type" value="Transcribed_RNA"/>
</dbReference>
<dbReference type="InterPro" id="IPR000157">
    <property type="entry name" value="TIR_dom"/>
</dbReference>
<reference evidence="3" key="1">
    <citation type="submission" date="2021-01" db="EMBL/GenBank/DDBJ databases">
        <authorList>
            <person name="Corre E."/>
            <person name="Pelletier E."/>
            <person name="Niang G."/>
            <person name="Scheremetjew M."/>
            <person name="Finn R."/>
            <person name="Kale V."/>
            <person name="Holt S."/>
            <person name="Cochrane G."/>
            <person name="Meng A."/>
            <person name="Brown T."/>
            <person name="Cohen L."/>
        </authorList>
    </citation>
    <scope>NUCLEOTIDE SEQUENCE</scope>
    <source>
        <strain evidence="3">CCMP1320</strain>
    </source>
</reference>
<feature type="region of interest" description="Disordered" evidence="1">
    <location>
        <begin position="398"/>
        <end position="464"/>
    </location>
</feature>
<evidence type="ECO:0000259" key="2">
    <source>
        <dbReference type="PROSITE" id="PS50104"/>
    </source>
</evidence>
<feature type="compositionally biased region" description="Polar residues" evidence="1">
    <location>
        <begin position="232"/>
        <end position="241"/>
    </location>
</feature>
<dbReference type="SUPFAM" id="SSF52200">
    <property type="entry name" value="Toll/Interleukin receptor TIR domain"/>
    <property type="match status" value="1"/>
</dbReference>
<feature type="compositionally biased region" description="Pro residues" evidence="1">
    <location>
        <begin position="453"/>
        <end position="464"/>
    </location>
</feature>
<name>A0A6S8K0C2_DUNTE</name>
<dbReference type="GO" id="GO:0007165">
    <property type="term" value="P:signal transduction"/>
    <property type="evidence" value="ECO:0007669"/>
    <property type="project" value="InterPro"/>
</dbReference>
<dbReference type="Gene3D" id="3.40.50.10140">
    <property type="entry name" value="Toll/interleukin-1 receptor homology (TIR) domain"/>
    <property type="match status" value="1"/>
</dbReference>